<dbReference type="GO" id="GO:0005886">
    <property type="term" value="C:plasma membrane"/>
    <property type="evidence" value="ECO:0007669"/>
    <property type="project" value="UniProtKB-SubCell"/>
</dbReference>
<dbReference type="GO" id="GO:0022857">
    <property type="term" value="F:transmembrane transporter activity"/>
    <property type="evidence" value="ECO:0007669"/>
    <property type="project" value="InterPro"/>
</dbReference>
<feature type="transmembrane region" description="Helical" evidence="9">
    <location>
        <begin position="176"/>
        <end position="198"/>
    </location>
</feature>
<feature type="transmembrane region" description="Helical" evidence="9">
    <location>
        <begin position="28"/>
        <end position="49"/>
    </location>
</feature>
<feature type="transmembrane region" description="Helical" evidence="9">
    <location>
        <begin position="231"/>
        <end position="251"/>
    </location>
</feature>
<dbReference type="STRING" id="406100.SAMN04488052_10597"/>
<feature type="transmembrane region" description="Helical" evidence="9">
    <location>
        <begin position="114"/>
        <end position="133"/>
    </location>
</feature>
<gene>
    <name evidence="10" type="ORF">SAMN04488052_10597</name>
</gene>
<feature type="transmembrane region" description="Helical" evidence="9">
    <location>
        <begin position="277"/>
        <end position="302"/>
    </location>
</feature>
<reference evidence="10 11" key="1">
    <citation type="submission" date="2016-10" db="EMBL/GenBank/DDBJ databases">
        <authorList>
            <person name="de Groot N.N."/>
        </authorList>
    </citation>
    <scope>NUCLEOTIDE SEQUENCE [LARGE SCALE GENOMIC DNA]</scope>
    <source>
        <strain evidence="10 11">CGMCC 1.6291</strain>
    </source>
</reference>
<dbReference type="Pfam" id="PF02653">
    <property type="entry name" value="BPD_transp_2"/>
    <property type="match status" value="1"/>
</dbReference>
<feature type="transmembrane region" description="Helical" evidence="9">
    <location>
        <begin position="69"/>
        <end position="93"/>
    </location>
</feature>
<comment type="similarity">
    <text evidence="8">Belongs to the binding-protein-dependent transport system permease family. LivHM subfamily.</text>
</comment>
<protein>
    <submittedName>
        <fullName evidence="10">Amino acid/amide ABC transporter membrane protein 1, HAAT family (TC 3.A.1.4.-)</fullName>
    </submittedName>
</protein>
<evidence type="ECO:0000256" key="2">
    <source>
        <dbReference type="ARBA" id="ARBA00022448"/>
    </source>
</evidence>
<evidence type="ECO:0000256" key="4">
    <source>
        <dbReference type="ARBA" id="ARBA00022692"/>
    </source>
</evidence>
<keyword evidence="11" id="KW-1185">Reference proteome</keyword>
<dbReference type="EMBL" id="FOEG01000005">
    <property type="protein sequence ID" value="SEO96907.1"/>
    <property type="molecule type" value="Genomic_DNA"/>
</dbReference>
<evidence type="ECO:0000256" key="1">
    <source>
        <dbReference type="ARBA" id="ARBA00004429"/>
    </source>
</evidence>
<evidence type="ECO:0000256" key="6">
    <source>
        <dbReference type="ARBA" id="ARBA00022989"/>
    </source>
</evidence>
<keyword evidence="3" id="KW-1003">Cell membrane</keyword>
<evidence type="ECO:0000313" key="11">
    <source>
        <dbReference type="Proteomes" id="UP000199657"/>
    </source>
</evidence>
<feature type="transmembrane region" description="Helical" evidence="9">
    <location>
        <begin position="354"/>
        <end position="371"/>
    </location>
</feature>
<accession>A0A1H8U1B7</accession>
<dbReference type="InterPro" id="IPR001851">
    <property type="entry name" value="ABC_transp_permease"/>
</dbReference>
<evidence type="ECO:0000313" key="10">
    <source>
        <dbReference type="EMBL" id="SEO96907.1"/>
    </source>
</evidence>
<keyword evidence="5" id="KW-0029">Amino-acid transport</keyword>
<sequence>MTTETSVLQDTRPTPGVRQRLAAFRQGYPHFFLLGLLVGVMLILALVPYQLVAGPWLRAGEDVPYLIQYFRMGTTTWFVLTVSGMAMGLLIFIMSSGMTLTFGLMSVLNLGHGGFISFGAFCGATVVVYFSAWGASGNLFLTIAVLMLACFYAMLITGALGVFFERVVIKPVYGDHLKQILVTIGGAIILMELIHVIWGASDVPVPRPQLLRGAVIIDQAVPFIGGAAIEIYRLMAVIVGLILYGLMLLIINKTKVGVLIRAGVESREMVEVQGYRINLLFLAVFVAGSALAGLGGAMWGMYEQIVNAHMGEHLMIMVIVVIILGGLGSITGCFYGAILVGLINLYVGYLEPRLAGIATVGLMVAVLMWRPQGLIPVLRH</sequence>
<dbReference type="PANTHER" id="PTHR11795">
    <property type="entry name" value="BRANCHED-CHAIN AMINO ACID TRANSPORT SYSTEM PERMEASE PROTEIN LIVH"/>
    <property type="match status" value="1"/>
</dbReference>
<dbReference type="GO" id="GO:0006865">
    <property type="term" value="P:amino acid transport"/>
    <property type="evidence" value="ECO:0007669"/>
    <property type="project" value="UniProtKB-KW"/>
</dbReference>
<dbReference type="AlphaFoldDB" id="A0A1H8U1B7"/>
<evidence type="ECO:0000256" key="7">
    <source>
        <dbReference type="ARBA" id="ARBA00023136"/>
    </source>
</evidence>
<dbReference type="RefSeq" id="WP_216110831.1">
    <property type="nucleotide sequence ID" value="NZ_FOEG01000005.1"/>
</dbReference>
<keyword evidence="2" id="KW-0813">Transport</keyword>
<evidence type="ECO:0000256" key="5">
    <source>
        <dbReference type="ARBA" id="ARBA00022970"/>
    </source>
</evidence>
<proteinExistence type="inferred from homology"/>
<dbReference type="Proteomes" id="UP000199657">
    <property type="component" value="Unassembled WGS sequence"/>
</dbReference>
<name>A0A1H8U1B7_9GAMM</name>
<evidence type="ECO:0000256" key="8">
    <source>
        <dbReference type="ARBA" id="ARBA00037998"/>
    </source>
</evidence>
<dbReference type="PANTHER" id="PTHR11795:SF442">
    <property type="entry name" value="ABC TRANSPORTER ATP-BINDING PROTEIN"/>
    <property type="match status" value="1"/>
</dbReference>
<comment type="subcellular location">
    <subcellularLocation>
        <location evidence="1">Cell inner membrane</location>
        <topology evidence="1">Multi-pass membrane protein</topology>
    </subcellularLocation>
</comment>
<organism evidence="10 11">
    <name type="scientific">Aquisalimonas asiatica</name>
    <dbReference type="NCBI Taxonomy" id="406100"/>
    <lineage>
        <taxon>Bacteria</taxon>
        <taxon>Pseudomonadati</taxon>
        <taxon>Pseudomonadota</taxon>
        <taxon>Gammaproteobacteria</taxon>
        <taxon>Chromatiales</taxon>
        <taxon>Ectothiorhodospiraceae</taxon>
        <taxon>Aquisalimonas</taxon>
    </lineage>
</organism>
<dbReference type="InterPro" id="IPR052157">
    <property type="entry name" value="BCAA_transport_permease"/>
</dbReference>
<feature type="transmembrane region" description="Helical" evidence="9">
    <location>
        <begin position="314"/>
        <end position="347"/>
    </location>
</feature>
<evidence type="ECO:0000256" key="9">
    <source>
        <dbReference type="SAM" id="Phobius"/>
    </source>
</evidence>
<evidence type="ECO:0000256" key="3">
    <source>
        <dbReference type="ARBA" id="ARBA00022475"/>
    </source>
</evidence>
<feature type="transmembrane region" description="Helical" evidence="9">
    <location>
        <begin position="139"/>
        <end position="164"/>
    </location>
</feature>
<keyword evidence="6 9" id="KW-1133">Transmembrane helix</keyword>
<dbReference type="CDD" id="cd06582">
    <property type="entry name" value="TM_PBP1_LivH_like"/>
    <property type="match status" value="1"/>
</dbReference>
<keyword evidence="4 9" id="KW-0812">Transmembrane</keyword>
<keyword evidence="7 9" id="KW-0472">Membrane</keyword>